<gene>
    <name evidence="2" type="ORF">PYCCODRAFT_1468550</name>
    <name evidence="1" type="ORF">PYCCODRAFT_1472545</name>
</gene>
<reference evidence="2 3" key="1">
    <citation type="journal article" date="2015" name="Biotechnol. Biofuels">
        <title>Enhanced degradation of softwood versus hardwood by the white-rot fungus Pycnoporus coccineus.</title>
        <authorList>
            <person name="Couturier M."/>
            <person name="Navarro D."/>
            <person name="Chevret D."/>
            <person name="Henrissat B."/>
            <person name="Piumi F."/>
            <person name="Ruiz-Duenas F.J."/>
            <person name="Martinez A.T."/>
            <person name="Grigoriev I.V."/>
            <person name="Riley R."/>
            <person name="Lipzen A."/>
            <person name="Berrin J.G."/>
            <person name="Master E.R."/>
            <person name="Rosso M.N."/>
        </authorList>
    </citation>
    <scope>NUCLEOTIDE SEQUENCE [LARGE SCALE GENOMIC DNA]</scope>
    <source>
        <strain evidence="2 3">BRFM310</strain>
    </source>
</reference>
<accession>A0A1Y2IKL7</accession>
<evidence type="ECO:0000313" key="3">
    <source>
        <dbReference type="Proteomes" id="UP000193067"/>
    </source>
</evidence>
<organism evidence="2 3">
    <name type="scientific">Trametes coccinea (strain BRFM310)</name>
    <name type="common">Pycnoporus coccineus</name>
    <dbReference type="NCBI Taxonomy" id="1353009"/>
    <lineage>
        <taxon>Eukaryota</taxon>
        <taxon>Fungi</taxon>
        <taxon>Dikarya</taxon>
        <taxon>Basidiomycota</taxon>
        <taxon>Agaricomycotina</taxon>
        <taxon>Agaricomycetes</taxon>
        <taxon>Polyporales</taxon>
        <taxon>Polyporaceae</taxon>
        <taxon>Trametes</taxon>
    </lineage>
</organism>
<protein>
    <submittedName>
        <fullName evidence="2">Uncharacterized protein</fullName>
    </submittedName>
</protein>
<dbReference type="Proteomes" id="UP000193067">
    <property type="component" value="Unassembled WGS sequence"/>
</dbReference>
<evidence type="ECO:0000313" key="2">
    <source>
        <dbReference type="EMBL" id="OSD01679.1"/>
    </source>
</evidence>
<sequence length="424" mass="46949">MPTCLRVVHESSFMDAEAIALVDAIVASGDYVVDLENDRSDSEGDSSSSDAGDYMLDGEEVTVDVATTLPQDVAGLLDWIAGRRGALRRLSALIDRERIEFLREFGLSTNDATFWLANLGRFMLRENAAARRVLRARLSEAFEAVRARETVATIDGLLSAVGQNSIDIERSILSMQTLFAAIRPHLPVDLEGQIKEKVASAGEHWDSLMTAQRLTRAQVNDFRPCLEILSLSRADFAHFLASLPTYSSEGAIQSRLIDAINKMRDVIVDCRAFQNVADVYTAEVLETWHMEQDQKARTQLALMFDALYGQLWAQAVAQRSAFTSIRDELEDAKRMLAKAPAMGPNVQLDDLTDAFMVYDGLHNDLKEITQGQLRLQEIVGEATGEILILNAILVIFDQIRDVSYHAVAYGALEKSNAGAVFPYV</sequence>
<dbReference type="EMBL" id="KZ084110">
    <property type="protein sequence ID" value="OSD01679.1"/>
    <property type="molecule type" value="Genomic_DNA"/>
</dbReference>
<evidence type="ECO:0000313" key="1">
    <source>
        <dbReference type="EMBL" id="OSC96553.1"/>
    </source>
</evidence>
<dbReference type="AlphaFoldDB" id="A0A1Y2IKL7"/>
<dbReference type="OrthoDB" id="2756465at2759"/>
<keyword evidence="3" id="KW-1185">Reference proteome</keyword>
<proteinExistence type="predicted"/>
<dbReference type="EMBL" id="KZ084176">
    <property type="protein sequence ID" value="OSC96553.1"/>
    <property type="molecule type" value="Genomic_DNA"/>
</dbReference>
<name>A0A1Y2IKL7_TRAC3</name>